<keyword evidence="1" id="KW-1133">Transmembrane helix</keyword>
<keyword evidence="1" id="KW-0812">Transmembrane</keyword>
<organism evidence="2">
    <name type="scientific">Hyperionvirus sp</name>
    <dbReference type="NCBI Taxonomy" id="2487770"/>
    <lineage>
        <taxon>Viruses</taxon>
        <taxon>Varidnaviria</taxon>
        <taxon>Bamfordvirae</taxon>
        <taxon>Nucleocytoviricota</taxon>
        <taxon>Megaviricetes</taxon>
        <taxon>Imitervirales</taxon>
        <taxon>Mimiviridae</taxon>
        <taxon>Klosneuvirinae</taxon>
    </lineage>
</organism>
<reference evidence="2" key="1">
    <citation type="submission" date="2018-10" db="EMBL/GenBank/DDBJ databases">
        <title>Hidden diversity of soil giant viruses.</title>
        <authorList>
            <person name="Schulz F."/>
            <person name="Alteio L."/>
            <person name="Goudeau D."/>
            <person name="Ryan E.M."/>
            <person name="Malmstrom R.R."/>
            <person name="Blanchard J."/>
            <person name="Woyke T."/>
        </authorList>
    </citation>
    <scope>NUCLEOTIDE SEQUENCE</scope>
    <source>
        <strain evidence="2">HYV1</strain>
    </source>
</reference>
<feature type="transmembrane region" description="Helical" evidence="1">
    <location>
        <begin position="167"/>
        <end position="184"/>
    </location>
</feature>
<dbReference type="EMBL" id="MK072396">
    <property type="protein sequence ID" value="AYV83925.1"/>
    <property type="molecule type" value="Genomic_DNA"/>
</dbReference>
<evidence type="ECO:0008006" key="3">
    <source>
        <dbReference type="Google" id="ProtNLM"/>
    </source>
</evidence>
<proteinExistence type="predicted"/>
<sequence>MTTSTKILGSSLILVLLGGITVFMLFVVDVLPVAQNYSKVTLVTILNLYNFTNCELGGPQKSSDLCGELLVTENVLGAGTCFYGSGGKICNPFDCVTCDYTYKNTSEVALNIGSYQHLIETQTEICNGTAENSKTCITQFINGFQSKEIYCDPNACSYTYSWNPVNLVWLMIIIPLALLIPYVIKQTFCKH</sequence>
<feature type="transmembrane region" description="Helical" evidence="1">
    <location>
        <begin position="12"/>
        <end position="34"/>
    </location>
</feature>
<keyword evidence="1" id="KW-0472">Membrane</keyword>
<accession>A0A3G5A9M2</accession>
<name>A0A3G5A9M2_9VIRU</name>
<evidence type="ECO:0000313" key="2">
    <source>
        <dbReference type="EMBL" id="AYV83925.1"/>
    </source>
</evidence>
<gene>
    <name evidence="2" type="ORF">Hyperionvirus14_14</name>
</gene>
<protein>
    <recommendedName>
        <fullName evidence="3">Transmembrane protein</fullName>
    </recommendedName>
</protein>
<evidence type="ECO:0000256" key="1">
    <source>
        <dbReference type="SAM" id="Phobius"/>
    </source>
</evidence>